<comment type="caution">
    <text evidence="1">The sequence shown here is derived from an EMBL/GenBank/DDBJ whole genome shotgun (WGS) entry which is preliminary data.</text>
</comment>
<organism evidence="1 2">
    <name type="scientific">Apiosordaria backusii</name>
    <dbReference type="NCBI Taxonomy" id="314023"/>
    <lineage>
        <taxon>Eukaryota</taxon>
        <taxon>Fungi</taxon>
        <taxon>Dikarya</taxon>
        <taxon>Ascomycota</taxon>
        <taxon>Pezizomycotina</taxon>
        <taxon>Sordariomycetes</taxon>
        <taxon>Sordariomycetidae</taxon>
        <taxon>Sordariales</taxon>
        <taxon>Lasiosphaeriaceae</taxon>
        <taxon>Apiosordaria</taxon>
    </lineage>
</organism>
<evidence type="ECO:0000313" key="2">
    <source>
        <dbReference type="Proteomes" id="UP001172159"/>
    </source>
</evidence>
<dbReference type="AlphaFoldDB" id="A0AA40AIR5"/>
<sequence>MRQISPHHCDGWDFAQLPLPTTTHAAPQSPQVGIVISPPDTSITSLLPHNLPKRQLGTVLRVIGGATRQVGNELLGPIDVVINPVLPDTPEDIFDKKVKRQDVFLEGWLEELSHLLPDGVKSERVGLVVAPGGGSLLEHLGLEEGREIENRQLGKVLKVVTAGVGEVTGTGTVGEVIDVTVRPVGGDREGDREGDWIGWGH</sequence>
<gene>
    <name evidence="1" type="ORF">B0T21DRAFT_352022</name>
</gene>
<evidence type="ECO:0000313" key="1">
    <source>
        <dbReference type="EMBL" id="KAK0716593.1"/>
    </source>
</evidence>
<reference evidence="1" key="1">
    <citation type="submission" date="2023-06" db="EMBL/GenBank/DDBJ databases">
        <title>Genome-scale phylogeny and comparative genomics of the fungal order Sordariales.</title>
        <authorList>
            <consortium name="Lawrence Berkeley National Laboratory"/>
            <person name="Hensen N."/>
            <person name="Bonometti L."/>
            <person name="Westerberg I."/>
            <person name="Brannstrom I.O."/>
            <person name="Guillou S."/>
            <person name="Cros-Aarteil S."/>
            <person name="Calhoun S."/>
            <person name="Haridas S."/>
            <person name="Kuo A."/>
            <person name="Mondo S."/>
            <person name="Pangilinan J."/>
            <person name="Riley R."/>
            <person name="Labutti K."/>
            <person name="Andreopoulos B."/>
            <person name="Lipzen A."/>
            <person name="Chen C."/>
            <person name="Yanf M."/>
            <person name="Daum C."/>
            <person name="Ng V."/>
            <person name="Clum A."/>
            <person name="Steindorff A."/>
            <person name="Ohm R."/>
            <person name="Martin F."/>
            <person name="Silar P."/>
            <person name="Natvig D."/>
            <person name="Lalanne C."/>
            <person name="Gautier V."/>
            <person name="Ament-Velasquez S.L."/>
            <person name="Kruys A."/>
            <person name="Hutchinson M.I."/>
            <person name="Powell A.J."/>
            <person name="Barry K."/>
            <person name="Miller A.N."/>
            <person name="Grigoriev I.V."/>
            <person name="Debuchy R."/>
            <person name="Gladieux P."/>
            <person name="Thoren M.H."/>
            <person name="Johannesson H."/>
        </authorList>
    </citation>
    <scope>NUCLEOTIDE SEQUENCE</scope>
    <source>
        <strain evidence="1">CBS 540.89</strain>
    </source>
</reference>
<dbReference type="EMBL" id="JAUKTV010000014">
    <property type="protein sequence ID" value="KAK0716593.1"/>
    <property type="molecule type" value="Genomic_DNA"/>
</dbReference>
<name>A0AA40AIR5_9PEZI</name>
<dbReference type="Proteomes" id="UP001172159">
    <property type="component" value="Unassembled WGS sequence"/>
</dbReference>
<proteinExistence type="predicted"/>
<keyword evidence="2" id="KW-1185">Reference proteome</keyword>
<protein>
    <submittedName>
        <fullName evidence="1">Uncharacterized protein</fullName>
    </submittedName>
</protein>
<accession>A0AA40AIR5</accession>